<keyword evidence="5" id="KW-1185">Reference proteome</keyword>
<dbReference type="Gene3D" id="3.40.30.10">
    <property type="entry name" value="Glutaredoxin"/>
    <property type="match status" value="1"/>
</dbReference>
<protein>
    <recommendedName>
        <fullName evidence="3">Thioredoxin domain-containing protein</fullName>
    </recommendedName>
</protein>
<dbReference type="PROSITE" id="PS51352">
    <property type="entry name" value="THIOREDOXIN_2"/>
    <property type="match status" value="1"/>
</dbReference>
<dbReference type="InterPro" id="IPR013766">
    <property type="entry name" value="Thioredoxin_domain"/>
</dbReference>
<dbReference type="Proteomes" id="UP000294003">
    <property type="component" value="Unassembled WGS sequence"/>
</dbReference>
<comment type="similarity">
    <text evidence="1">Belongs to the thioredoxin family.</text>
</comment>
<accession>A0ABY0HEU1</accession>
<evidence type="ECO:0000256" key="1">
    <source>
        <dbReference type="ARBA" id="ARBA00008987"/>
    </source>
</evidence>
<comment type="caution">
    <text evidence="4">The sequence shown here is derived from an EMBL/GenBank/DDBJ whole genome shotgun (WGS) entry which is preliminary data.</text>
</comment>
<name>A0ABY0HEU1_9PEZI</name>
<feature type="domain" description="Thioredoxin" evidence="3">
    <location>
        <begin position="1"/>
        <end position="115"/>
    </location>
</feature>
<evidence type="ECO:0000313" key="5">
    <source>
        <dbReference type="Proteomes" id="UP000294003"/>
    </source>
</evidence>
<dbReference type="EMBL" id="QJNS01000035">
    <property type="protein sequence ID" value="RYO91840.1"/>
    <property type="molecule type" value="Genomic_DNA"/>
</dbReference>
<sequence>MTDKIHHITSSSELQALFSSTTYVAVDFYADWCPPCKSIAPVFSALASQHSVPGVLAFAKVNVDHAQDVARTYRVTAMPTFLFFKEGRQVAVNGQVTIQGADPRALGAAAEKLSGLAKKRVEAKAAEGKA</sequence>
<keyword evidence="2" id="KW-1015">Disulfide bond</keyword>
<dbReference type="CDD" id="cd02947">
    <property type="entry name" value="TRX_family"/>
    <property type="match status" value="1"/>
</dbReference>
<gene>
    <name evidence="4" type="ORF">DL762_001920</name>
</gene>
<evidence type="ECO:0000313" key="4">
    <source>
        <dbReference type="EMBL" id="RYO91840.1"/>
    </source>
</evidence>
<dbReference type="SUPFAM" id="SSF52833">
    <property type="entry name" value="Thioredoxin-like"/>
    <property type="match status" value="1"/>
</dbReference>
<dbReference type="InterPro" id="IPR036249">
    <property type="entry name" value="Thioredoxin-like_sf"/>
</dbReference>
<evidence type="ECO:0000259" key="3">
    <source>
        <dbReference type="PROSITE" id="PS51352"/>
    </source>
</evidence>
<organism evidence="4 5">
    <name type="scientific">Monosporascus cannonballus</name>
    <dbReference type="NCBI Taxonomy" id="155416"/>
    <lineage>
        <taxon>Eukaryota</taxon>
        <taxon>Fungi</taxon>
        <taxon>Dikarya</taxon>
        <taxon>Ascomycota</taxon>
        <taxon>Pezizomycotina</taxon>
        <taxon>Sordariomycetes</taxon>
        <taxon>Xylariomycetidae</taxon>
        <taxon>Xylariales</taxon>
        <taxon>Xylariales incertae sedis</taxon>
        <taxon>Monosporascus</taxon>
    </lineage>
</organism>
<dbReference type="PRINTS" id="PR00421">
    <property type="entry name" value="THIOREDOXIN"/>
</dbReference>
<dbReference type="PANTHER" id="PTHR46115">
    <property type="entry name" value="THIOREDOXIN-LIKE PROTEIN 1"/>
    <property type="match status" value="1"/>
</dbReference>
<proteinExistence type="inferred from homology"/>
<evidence type="ECO:0000256" key="2">
    <source>
        <dbReference type="ARBA" id="ARBA00023157"/>
    </source>
</evidence>
<dbReference type="Pfam" id="PF00085">
    <property type="entry name" value="Thioredoxin"/>
    <property type="match status" value="1"/>
</dbReference>
<reference evidence="4 5" key="1">
    <citation type="submission" date="2018-06" db="EMBL/GenBank/DDBJ databases">
        <title>Complete Genomes of Monosporascus.</title>
        <authorList>
            <person name="Robinson A.J."/>
            <person name="Natvig D.O."/>
        </authorList>
    </citation>
    <scope>NUCLEOTIDE SEQUENCE [LARGE SCALE GENOMIC DNA]</scope>
    <source>
        <strain evidence="4 5">CBS 609.92</strain>
    </source>
</reference>